<accession>A0A9P1C524</accession>
<evidence type="ECO:0000256" key="1">
    <source>
        <dbReference type="SAM" id="Coils"/>
    </source>
</evidence>
<organism evidence="3">
    <name type="scientific">Cladocopium goreaui</name>
    <dbReference type="NCBI Taxonomy" id="2562237"/>
    <lineage>
        <taxon>Eukaryota</taxon>
        <taxon>Sar</taxon>
        <taxon>Alveolata</taxon>
        <taxon>Dinophyceae</taxon>
        <taxon>Suessiales</taxon>
        <taxon>Symbiodiniaceae</taxon>
        <taxon>Cladocopium</taxon>
    </lineage>
</organism>
<evidence type="ECO:0000313" key="4">
    <source>
        <dbReference type="EMBL" id="CAL4771293.1"/>
    </source>
</evidence>
<dbReference type="AlphaFoldDB" id="A0A9P1C524"/>
<dbReference type="Proteomes" id="UP001152797">
    <property type="component" value="Unassembled WGS sequence"/>
</dbReference>
<dbReference type="EMBL" id="CAMXCT020000851">
    <property type="protein sequence ID" value="CAL1137356.1"/>
    <property type="molecule type" value="Genomic_DNA"/>
</dbReference>
<feature type="region of interest" description="Disordered" evidence="2">
    <location>
        <begin position="127"/>
        <end position="158"/>
    </location>
</feature>
<evidence type="ECO:0000256" key="2">
    <source>
        <dbReference type="SAM" id="MobiDB-lite"/>
    </source>
</evidence>
<feature type="coiled-coil region" evidence="1">
    <location>
        <begin position="33"/>
        <end position="78"/>
    </location>
</feature>
<dbReference type="EMBL" id="CAMXCT010000851">
    <property type="protein sequence ID" value="CAI3983981.1"/>
    <property type="molecule type" value="Genomic_DNA"/>
</dbReference>
<evidence type="ECO:0000313" key="5">
    <source>
        <dbReference type="Proteomes" id="UP001152797"/>
    </source>
</evidence>
<keyword evidence="5" id="KW-1185">Reference proteome</keyword>
<dbReference type="EMBL" id="CAMXCT030000851">
    <property type="protein sequence ID" value="CAL4771293.1"/>
    <property type="molecule type" value="Genomic_DNA"/>
</dbReference>
<gene>
    <name evidence="3" type="ORF">C1SCF055_LOCUS11541</name>
</gene>
<sequence>MADAQRFGQQVVERAPPEMVSKDVHVPKLAEVCMRQAVRLEELQAELEKARNGERLAQEALEKERKTHAQETAEYTEKVEQMSSFQAALQRENKLLLEELVSILGRTKVLNAEMAWIHQSLPRNECSSQKAFPSSPSNSQQVLPLPQHGMLSPQHALLSPPQPCAPHIGWLQGQAEASASLIHPMRRACEAKRFGPSDYHVVPAYTDIRSLQNSQFQKKTRRWIPLP</sequence>
<comment type="caution">
    <text evidence="3">The sequence shown here is derived from an EMBL/GenBank/DDBJ whole genome shotgun (WGS) entry which is preliminary data.</text>
</comment>
<protein>
    <submittedName>
        <fullName evidence="3">Uncharacterized protein</fullName>
    </submittedName>
</protein>
<reference evidence="4 5" key="2">
    <citation type="submission" date="2024-05" db="EMBL/GenBank/DDBJ databases">
        <authorList>
            <person name="Chen Y."/>
            <person name="Shah S."/>
            <person name="Dougan E. K."/>
            <person name="Thang M."/>
            <person name="Chan C."/>
        </authorList>
    </citation>
    <scope>NUCLEOTIDE SEQUENCE [LARGE SCALE GENOMIC DNA]</scope>
</reference>
<feature type="compositionally biased region" description="Polar residues" evidence="2">
    <location>
        <begin position="127"/>
        <end position="142"/>
    </location>
</feature>
<dbReference type="OrthoDB" id="10563786at2759"/>
<evidence type="ECO:0000313" key="3">
    <source>
        <dbReference type="EMBL" id="CAI3983981.1"/>
    </source>
</evidence>
<proteinExistence type="predicted"/>
<name>A0A9P1C524_9DINO</name>
<reference evidence="3" key="1">
    <citation type="submission" date="2022-10" db="EMBL/GenBank/DDBJ databases">
        <authorList>
            <person name="Chen Y."/>
            <person name="Dougan E. K."/>
            <person name="Chan C."/>
            <person name="Rhodes N."/>
            <person name="Thang M."/>
        </authorList>
    </citation>
    <scope>NUCLEOTIDE SEQUENCE</scope>
</reference>
<keyword evidence="1" id="KW-0175">Coiled coil</keyword>